<evidence type="ECO:0000313" key="2">
    <source>
        <dbReference type="EMBL" id="OQP55290.1"/>
    </source>
</evidence>
<name>A0ABX3P5A8_9BACT</name>
<dbReference type="InterPro" id="IPR011004">
    <property type="entry name" value="Trimer_LpxA-like_sf"/>
</dbReference>
<gene>
    <name evidence="2" type="ORF">A4D02_03000</name>
</gene>
<dbReference type="Proteomes" id="UP000192277">
    <property type="component" value="Unassembled WGS sequence"/>
</dbReference>
<evidence type="ECO:0000313" key="3">
    <source>
        <dbReference type="Proteomes" id="UP000192277"/>
    </source>
</evidence>
<dbReference type="CDD" id="cd03349">
    <property type="entry name" value="LbH_XAT"/>
    <property type="match status" value="1"/>
</dbReference>
<dbReference type="EMBL" id="LWBO01000001">
    <property type="protein sequence ID" value="OQP55290.1"/>
    <property type="molecule type" value="Genomic_DNA"/>
</dbReference>
<keyword evidence="3" id="KW-1185">Reference proteome</keyword>
<dbReference type="Pfam" id="PF00132">
    <property type="entry name" value="Hexapep"/>
    <property type="match status" value="1"/>
</dbReference>
<proteinExistence type="inferred from homology"/>
<dbReference type="InterPro" id="IPR001451">
    <property type="entry name" value="Hexapep"/>
</dbReference>
<comment type="caution">
    <text evidence="2">The sequence shown here is derived from an EMBL/GenBank/DDBJ whole genome shotgun (WGS) entry which is preliminary data.</text>
</comment>
<evidence type="ECO:0000256" key="1">
    <source>
        <dbReference type="ARBA" id="ARBA00007274"/>
    </source>
</evidence>
<comment type="similarity">
    <text evidence="1">Belongs to the transferase hexapeptide repeat family.</text>
</comment>
<sequence length="227" mass="25335">MSLKKLKYKYLTFRKAVRNAERNLKVLENSVSTHIDPEFIIEDCKLEGYNCLFGMGRVYRCSIGSFTYIQHGSNIANTTIGRYCSIGPNVIVAQGEHPVSYLSTHPIFIAPSYIHGFDSLTEKKLFETSKSVTIGSDVWIGANCYIKDGITIGHGAIIGAGSVVTKDVPPYTIVGGVPAREIRKRFDEGTIAKLLDMAWWNWPLEKIIENKNLFQQSLNSSMIHLSA</sequence>
<accession>A0ABX3P5A8</accession>
<dbReference type="InterPro" id="IPR050179">
    <property type="entry name" value="Trans_hexapeptide_repeat"/>
</dbReference>
<protein>
    <recommendedName>
        <fullName evidence="4">Chloramphenicol O-acetyltransferase</fullName>
    </recommendedName>
</protein>
<evidence type="ECO:0008006" key="4">
    <source>
        <dbReference type="Google" id="ProtNLM"/>
    </source>
</evidence>
<dbReference type="PANTHER" id="PTHR43300:SF11">
    <property type="entry name" value="ACETYLTRANSFERASE RV3034C-RELATED"/>
    <property type="match status" value="1"/>
</dbReference>
<dbReference type="SUPFAM" id="SSF51161">
    <property type="entry name" value="Trimeric LpxA-like enzymes"/>
    <property type="match status" value="1"/>
</dbReference>
<dbReference type="Gene3D" id="2.160.10.10">
    <property type="entry name" value="Hexapeptide repeat proteins"/>
    <property type="match status" value="1"/>
</dbReference>
<organism evidence="2 3">
    <name type="scientific">Niastella koreensis</name>
    <dbReference type="NCBI Taxonomy" id="354356"/>
    <lineage>
        <taxon>Bacteria</taxon>
        <taxon>Pseudomonadati</taxon>
        <taxon>Bacteroidota</taxon>
        <taxon>Chitinophagia</taxon>
        <taxon>Chitinophagales</taxon>
        <taxon>Chitinophagaceae</taxon>
        <taxon>Niastella</taxon>
    </lineage>
</organism>
<reference evidence="2 3" key="1">
    <citation type="submission" date="2016-04" db="EMBL/GenBank/DDBJ databases">
        <authorList>
            <person name="Chen L."/>
            <person name="Zhuang W."/>
            <person name="Wang G."/>
        </authorList>
    </citation>
    <scope>NUCLEOTIDE SEQUENCE [LARGE SCALE GENOMIC DNA]</scope>
    <source>
        <strain evidence="3">GR20</strain>
    </source>
</reference>
<dbReference type="PANTHER" id="PTHR43300">
    <property type="entry name" value="ACETYLTRANSFERASE"/>
    <property type="match status" value="1"/>
</dbReference>